<sequence length="141" mass="14569">MEWSLLTGAFCLREAREYIGKEFAGRRTAGRIIDTALRSCLKFILICWLFSESLLFLGDEGAAGDGGLQVYACADGINLRAEDGAAVSPPVGQPHCSLVATTVGTGVAASAAATSESCRACACSTNATVAVVILSCQPCSD</sequence>
<dbReference type="EMBL" id="AB081463">
    <property type="protein sequence ID" value="BAB86314.1"/>
    <property type="molecule type" value="Genomic_DNA"/>
</dbReference>
<name>Q8RQS3_LACAI</name>
<organism evidence="1">
    <name type="scientific">Lactobacillus acidophilus</name>
    <dbReference type="NCBI Taxonomy" id="1579"/>
    <lineage>
        <taxon>Bacteria</taxon>
        <taxon>Bacillati</taxon>
        <taxon>Bacillota</taxon>
        <taxon>Bacilli</taxon>
        <taxon>Lactobacillales</taxon>
        <taxon>Lactobacillaceae</taxon>
        <taxon>Lactobacillus</taxon>
    </lineage>
</organism>
<proteinExistence type="predicted"/>
<keyword evidence="1" id="KW-0614">Plasmid</keyword>
<evidence type="ECO:0000313" key="1">
    <source>
        <dbReference type="EMBL" id="BAB86314.1"/>
    </source>
</evidence>
<geneLocation type="plasmid" evidence="1">
    <name>pLA103</name>
</geneLocation>
<reference evidence="1" key="2">
    <citation type="journal article" date="1995" name="Lett. Appl. Microbiol.">
        <title>Cloning and nucleotide sequence of the gene for acidocin 8912, a bacteriocin from Lactobacillus acidophilus TK8912.</title>
        <authorList>
            <person name="Kanatani K."/>
            <person name="Tahara T."/>
            <person name="Oshimura M."/>
            <person name="Sano K."/>
            <person name="Umezawa C."/>
        </authorList>
    </citation>
    <scope>NUCLEOTIDE SEQUENCE</scope>
    <source>
        <strain evidence="1">TK8912</strain>
        <plasmid evidence="1">pLA103</plasmid>
    </source>
</reference>
<dbReference type="AlphaFoldDB" id="Q8RQS3"/>
<reference evidence="1" key="3">
    <citation type="submission" date="2002-03" db="EMBL/GenBank/DDBJ databases">
        <authorList>
            <person name="Nakachi I."/>
        </authorList>
    </citation>
    <scope>NUCLEOTIDE SEQUENCE</scope>
    <source>
        <strain evidence="1">TK8912</strain>
        <plasmid evidence="1">pLA103</plasmid>
    </source>
</reference>
<protein>
    <submittedName>
        <fullName evidence="1">Uncharacterized protein</fullName>
    </submittedName>
</protein>
<reference evidence="1" key="1">
    <citation type="journal article" date="1995" name="FEMS Microbiol. Lett.">
        <title>Identification of the replication region of Lactobacillus acidophilus plasmid pLA103.</title>
        <authorList>
            <person name="Kanatani K."/>
            <person name="Tahara T."/>
            <person name="Oshimura M."/>
            <person name="Sano K."/>
            <person name="Umezawa C."/>
        </authorList>
    </citation>
    <scope>NUCLEOTIDE SEQUENCE</scope>
    <source>
        <strain evidence="1">TK8912</strain>
        <plasmid evidence="1">pLA103</plasmid>
    </source>
</reference>
<accession>Q8RQS3</accession>